<reference evidence="1" key="2">
    <citation type="submission" date="2025-09" db="UniProtKB">
        <authorList>
            <consortium name="EnsemblPlants"/>
        </authorList>
    </citation>
    <scope>IDENTIFICATION</scope>
</reference>
<sequence>MVMEVKADKERVLGGGFSLRLGDRDDQSCGGGSSGGRGGPSGKDDDEEEDGGGCALKERIARALRLYKDAADDGNSAGDVGALVQVWAPAPARDGERRRVLATRGQPFVLPSRCRRLLQYRTVSLAHVFAVDGGGEGCTWEERGLPGRVFDARAPEWTPNVQLYGTGEYARMSYALIYDIQASLALPVLDPADQRRCLAVLELVFTTAPAECFAAEADKLCKALQAVSLRGSEICHPVPTTETCSSEATQAAMSEVSELLAAVCEAHELPLAQAWVRCQRCSQSSTGGHFPLTTAGAPFHLAADAMNYSGVFREACAEHHLRPGQGLVGEAAATGESRFCTDVSRRSKDAYPLAHYTRMHGLAGCLAVPLLLPPPSAMDDDDGCRPVEECVVLEFFLPPDCRGAAEQKAAVDAIASTIREQCSGGSLNSLQDLSLEAVLADADAASELNGHGDYDTNDSDEADEHLAVDVADGDQGASIHGADQNGVDDPMSRPPVTKKKTGRKAGKPVSLKVLQGYFSGSLKDAARSLGVCPTTMKRICRQHGISRWPFRKISKVNHALGKIRRAAIESVDYSPKPNAASSSSHRAPAPHLPCLPSALAEDTSSQGSSQDPPPLTKTTLRKSLLQRSNGAAGELVTIKASYRGDIIRFRVPLSAGVAAVKEEVAKRLGLDAGAFDVKYLDDDHEWVLLSCDADFQECLDVAPALPPSASAAMSGGTGVVPPVVRLMVQESFRKFCSHFVILYTHDTISNNRRNAILLLKEYFTCNNSFKLICSSPTPWKKGPFLSGSSRSVERQNYRQHADPIKQIGVCISYNMKFDRGHPW</sequence>
<organism evidence="1 2">
    <name type="scientific">Avena sativa</name>
    <name type="common">Oat</name>
    <dbReference type="NCBI Taxonomy" id="4498"/>
    <lineage>
        <taxon>Eukaryota</taxon>
        <taxon>Viridiplantae</taxon>
        <taxon>Streptophyta</taxon>
        <taxon>Embryophyta</taxon>
        <taxon>Tracheophyta</taxon>
        <taxon>Spermatophyta</taxon>
        <taxon>Magnoliopsida</taxon>
        <taxon>Liliopsida</taxon>
        <taxon>Poales</taxon>
        <taxon>Poaceae</taxon>
        <taxon>BOP clade</taxon>
        <taxon>Pooideae</taxon>
        <taxon>Poodae</taxon>
        <taxon>Poeae</taxon>
        <taxon>Poeae Chloroplast Group 1 (Aveneae type)</taxon>
        <taxon>Aveninae</taxon>
        <taxon>Avena</taxon>
    </lineage>
</organism>
<accession>A0ACD5TCE8</accession>
<evidence type="ECO:0000313" key="1">
    <source>
        <dbReference type="EnsemblPlants" id="AVESA.00010b.r2.1AG0029470.1.CDS"/>
    </source>
</evidence>
<proteinExistence type="predicted"/>
<name>A0ACD5TCE8_AVESA</name>
<evidence type="ECO:0000313" key="2">
    <source>
        <dbReference type="Proteomes" id="UP001732700"/>
    </source>
</evidence>
<dbReference type="EnsemblPlants" id="AVESA.00010b.r2.1AG0029470.1">
    <property type="protein sequence ID" value="AVESA.00010b.r2.1AG0029470.1.CDS"/>
    <property type="gene ID" value="AVESA.00010b.r2.1AG0029470"/>
</dbReference>
<protein>
    <submittedName>
        <fullName evidence="1">Uncharacterized protein</fullName>
    </submittedName>
</protein>
<reference evidence="1" key="1">
    <citation type="submission" date="2021-05" db="EMBL/GenBank/DDBJ databases">
        <authorList>
            <person name="Scholz U."/>
            <person name="Mascher M."/>
            <person name="Fiebig A."/>
        </authorList>
    </citation>
    <scope>NUCLEOTIDE SEQUENCE [LARGE SCALE GENOMIC DNA]</scope>
</reference>
<keyword evidence="2" id="KW-1185">Reference proteome</keyword>
<dbReference type="Proteomes" id="UP001732700">
    <property type="component" value="Chromosome 1A"/>
</dbReference>